<feature type="transmembrane region" description="Helical" evidence="2">
    <location>
        <begin position="12"/>
        <end position="35"/>
    </location>
</feature>
<evidence type="ECO:0000313" key="4">
    <source>
        <dbReference type="EMBL" id="KAF7633280.1"/>
    </source>
</evidence>
<keyword evidence="5" id="KW-1185">Reference proteome</keyword>
<name>A0A8S9ZJ26_9BILA</name>
<keyword evidence="2" id="KW-0472">Membrane</keyword>
<dbReference type="EMBL" id="JABEBT010000080">
    <property type="protein sequence ID" value="KAF7633280.1"/>
    <property type="molecule type" value="Genomic_DNA"/>
</dbReference>
<evidence type="ECO:0000259" key="3">
    <source>
        <dbReference type="PROSITE" id="PS50238"/>
    </source>
</evidence>
<dbReference type="Gene3D" id="1.10.555.10">
    <property type="entry name" value="Rho GTPase activation protein"/>
    <property type="match status" value="1"/>
</dbReference>
<protein>
    <submittedName>
        <fullName evidence="4">Rho-GAP domain-containing protein</fullName>
    </submittedName>
</protein>
<feature type="compositionally biased region" description="Polar residues" evidence="1">
    <location>
        <begin position="338"/>
        <end position="352"/>
    </location>
</feature>
<dbReference type="AlphaFoldDB" id="A0A8S9ZJ26"/>
<dbReference type="OrthoDB" id="9994905at2759"/>
<proteinExistence type="predicted"/>
<reference evidence="4" key="1">
    <citation type="journal article" date="2020" name="Ecol. Evol.">
        <title>Genome structure and content of the rice root-knot nematode (Meloidogyne graminicola).</title>
        <authorList>
            <person name="Phan N.T."/>
            <person name="Danchin E.G.J."/>
            <person name="Klopp C."/>
            <person name="Perfus-Barbeoch L."/>
            <person name="Kozlowski D.K."/>
            <person name="Koutsovoulos G.D."/>
            <person name="Lopez-Roques C."/>
            <person name="Bouchez O."/>
            <person name="Zahm M."/>
            <person name="Besnard G."/>
            <person name="Bellafiore S."/>
        </authorList>
    </citation>
    <scope>NUCLEOTIDE SEQUENCE</scope>
    <source>
        <strain evidence="4">VN-18</strain>
    </source>
</reference>
<keyword evidence="2" id="KW-1133">Transmembrane helix</keyword>
<dbReference type="Pfam" id="PF00620">
    <property type="entry name" value="RhoGAP"/>
    <property type="match status" value="1"/>
</dbReference>
<keyword evidence="2" id="KW-0812">Transmembrane</keyword>
<dbReference type="InterPro" id="IPR008936">
    <property type="entry name" value="Rho_GTPase_activation_prot"/>
</dbReference>
<dbReference type="PANTHER" id="PTHR23179:SF3">
    <property type="entry name" value="RHO GTPASE-ACTIVATING PROTEIN 20"/>
    <property type="match status" value="1"/>
</dbReference>
<dbReference type="PANTHER" id="PTHR23179">
    <property type="entry name" value="T-CELL ACTIVATION RHO GTPASE ACTIVATING PROTEIN-RELATED"/>
    <property type="match status" value="1"/>
</dbReference>
<organism evidence="4 5">
    <name type="scientific">Meloidogyne graminicola</name>
    <dbReference type="NCBI Taxonomy" id="189291"/>
    <lineage>
        <taxon>Eukaryota</taxon>
        <taxon>Metazoa</taxon>
        <taxon>Ecdysozoa</taxon>
        <taxon>Nematoda</taxon>
        <taxon>Chromadorea</taxon>
        <taxon>Rhabditida</taxon>
        <taxon>Tylenchina</taxon>
        <taxon>Tylenchomorpha</taxon>
        <taxon>Tylenchoidea</taxon>
        <taxon>Meloidogynidae</taxon>
        <taxon>Meloidogyninae</taxon>
        <taxon>Meloidogyne</taxon>
    </lineage>
</organism>
<gene>
    <name evidence="4" type="ORF">Mgra_00007318</name>
</gene>
<evidence type="ECO:0000256" key="1">
    <source>
        <dbReference type="SAM" id="MobiDB-lite"/>
    </source>
</evidence>
<dbReference type="GO" id="GO:0007165">
    <property type="term" value="P:signal transduction"/>
    <property type="evidence" value="ECO:0007669"/>
    <property type="project" value="InterPro"/>
</dbReference>
<accession>A0A8S9ZJ26</accession>
<comment type="caution">
    <text evidence="4">The sequence shown here is derived from an EMBL/GenBank/DDBJ whole genome shotgun (WGS) entry which is preliminary data.</text>
</comment>
<dbReference type="SUPFAM" id="SSF50729">
    <property type="entry name" value="PH domain-like"/>
    <property type="match status" value="1"/>
</dbReference>
<dbReference type="InterPro" id="IPR000198">
    <property type="entry name" value="RhoGAP_dom"/>
</dbReference>
<feature type="domain" description="Rho-GAP" evidence="3">
    <location>
        <begin position="364"/>
        <end position="570"/>
    </location>
</feature>
<evidence type="ECO:0000313" key="5">
    <source>
        <dbReference type="Proteomes" id="UP000605970"/>
    </source>
</evidence>
<dbReference type="GO" id="GO:0005096">
    <property type="term" value="F:GTPase activator activity"/>
    <property type="evidence" value="ECO:0007669"/>
    <property type="project" value="TreeGrafter"/>
</dbReference>
<dbReference type="SUPFAM" id="SSF48350">
    <property type="entry name" value="GTPase activation domain, GAP"/>
    <property type="match status" value="1"/>
</dbReference>
<evidence type="ECO:0000256" key="2">
    <source>
        <dbReference type="SAM" id="Phobius"/>
    </source>
</evidence>
<sequence>MTNHLINPENTFQLFTITWSSFLLLNIFLLSFFYFTGEHNSCYKLKEKVSIEFLWLSSNNCTNSFLIGWPTSRNYIANFNTEREKIDWYEKLNSAIQRCICPKITTIGVFIQIEGRQQQIRREIKNGQRADEIIEALRIELHLPIIDPHLGNYELCFCPGSRRNNNSSSGGGHHLNSFLPSNNNNNLIETSTNSASTTPTNIILTDKKKKLIKKKLILLYYPLQQVQSHTSIASPLVQASHRSPFYNYQQQNSASIQPLHGVENVYAVLMEFVRSQLGISLSDSQLAHLDTCPLVNCKLLLRQTGPNNSPSHSSGHNKRAALNLVNQFRRVVLGRADSASSSGCNSPISNHQPFGIDPNNGKKLKISNKKQRLFGRQLRGTMPPQPVLTMIDHLLLYGADAEGIFRKSPKQQTVRLLRQQLDMGQVPDFHQFNIHVTASLLKDYLRSIPGQLLLSGNYRLWADVATMCPSINSSPKSSPPPKSEKQNLLLHQDRVQRCKKLLALLPPAHTVLLRSVLRLLRKVAQNEEHTRMGVNALAVCIAPSLLEKLEQVESVRIIPQLFSGRWSSSS</sequence>
<dbReference type="PROSITE" id="PS50238">
    <property type="entry name" value="RHOGAP"/>
    <property type="match status" value="1"/>
</dbReference>
<dbReference type="SMART" id="SM00324">
    <property type="entry name" value="RhoGAP"/>
    <property type="match status" value="1"/>
</dbReference>
<dbReference type="Proteomes" id="UP000605970">
    <property type="component" value="Unassembled WGS sequence"/>
</dbReference>
<feature type="region of interest" description="Disordered" evidence="1">
    <location>
        <begin position="338"/>
        <end position="362"/>
    </location>
</feature>